<dbReference type="EMBL" id="AHEF01000109">
    <property type="protein sequence ID" value="EOP77988.1"/>
    <property type="molecule type" value="Genomic_DNA"/>
</dbReference>
<reference evidence="1 2" key="1">
    <citation type="submission" date="2012-12" db="EMBL/GenBank/DDBJ databases">
        <title>The Genome Sequence of Bacillus cereus HuB4-4.</title>
        <authorList>
            <consortium name="The Broad Institute Genome Sequencing Platform"/>
            <consortium name="The Broad Institute Genome Sequencing Center for Infectious Disease"/>
            <person name="Feldgarden M."/>
            <person name="Van der Auwera G.A."/>
            <person name="Mahillon J."/>
            <person name="Duprez V."/>
            <person name="Timmery S."/>
            <person name="Mattelet C."/>
            <person name="Dierick K."/>
            <person name="Sun M."/>
            <person name="Yu Z."/>
            <person name="Zhu L."/>
            <person name="Hu X."/>
            <person name="Shank E.B."/>
            <person name="Swiecicka I."/>
            <person name="Hansen B.M."/>
            <person name="Andrup L."/>
            <person name="Walker B."/>
            <person name="Young S.K."/>
            <person name="Zeng Q."/>
            <person name="Gargeya S."/>
            <person name="Fitzgerald M."/>
            <person name="Haas B."/>
            <person name="Abouelleil A."/>
            <person name="Alvarado L."/>
            <person name="Arachchi H.M."/>
            <person name="Berlin A.M."/>
            <person name="Chapman S.B."/>
            <person name="Dewar J."/>
            <person name="Goldberg J."/>
            <person name="Griggs A."/>
            <person name="Gujja S."/>
            <person name="Hansen M."/>
            <person name="Howarth C."/>
            <person name="Imamovic A."/>
            <person name="Larimer J."/>
            <person name="McCowan C."/>
            <person name="Murphy C."/>
            <person name="Neiman D."/>
            <person name="Pearson M."/>
            <person name="Priest M."/>
            <person name="Roberts A."/>
            <person name="Saif S."/>
            <person name="Shea T."/>
            <person name="Sisk P."/>
            <person name="Sykes S."/>
            <person name="Wortman J."/>
            <person name="Nusbaum C."/>
            <person name="Birren B."/>
        </authorList>
    </citation>
    <scope>NUCLEOTIDE SEQUENCE [LARGE SCALE GENOMIC DNA]</scope>
    <source>
        <strain evidence="1 2">HuB4-4</strain>
    </source>
</reference>
<sequence length="205" mass="23587">MPNTINFKQVEKSAKIRDFENEKEKFKQDHNGINQEEVNKAMQVLSKATGGKEIFIGTKRSSISKVKFVQSMQENLHFLYEKEYLTGREKIFLMEIMPYIAFSSNCIVLDIKIKNPVPANISEIAKLIKSNRSNTSTVINSLKKKGILAKAESGIEDNNAKAYAIYINPHIMYTGDKDNVHDILRTMFYKSKKMPILKNLLNRFF</sequence>
<proteinExistence type="predicted"/>
<comment type="caution">
    <text evidence="1">The sequence shown here is derived from an EMBL/GenBank/DDBJ whole genome shotgun (WGS) entry which is preliminary data.</text>
</comment>
<dbReference type="RefSeq" id="WP_016099248.1">
    <property type="nucleotide sequence ID" value="NZ_KB976538.1"/>
</dbReference>
<gene>
    <name evidence="1" type="ORF">IGM_06747</name>
</gene>
<accession>A0A9W5QML2</accession>
<evidence type="ECO:0000313" key="2">
    <source>
        <dbReference type="Proteomes" id="UP000014009"/>
    </source>
</evidence>
<organism evidence="1 2">
    <name type="scientific">Bacillus cereus HuB4-4</name>
    <dbReference type="NCBI Taxonomy" id="1053211"/>
    <lineage>
        <taxon>Bacteria</taxon>
        <taxon>Bacillati</taxon>
        <taxon>Bacillota</taxon>
        <taxon>Bacilli</taxon>
        <taxon>Bacillales</taxon>
        <taxon>Bacillaceae</taxon>
        <taxon>Bacillus</taxon>
        <taxon>Bacillus cereus group</taxon>
    </lineage>
</organism>
<protein>
    <recommendedName>
        <fullName evidence="3">HTH marR-type domain-containing protein</fullName>
    </recommendedName>
</protein>
<dbReference type="AlphaFoldDB" id="A0A9W5QML2"/>
<evidence type="ECO:0008006" key="3">
    <source>
        <dbReference type="Google" id="ProtNLM"/>
    </source>
</evidence>
<evidence type="ECO:0000313" key="1">
    <source>
        <dbReference type="EMBL" id="EOP77988.1"/>
    </source>
</evidence>
<name>A0A9W5QML2_BACCE</name>
<dbReference type="Proteomes" id="UP000014009">
    <property type="component" value="Unassembled WGS sequence"/>
</dbReference>